<dbReference type="RefSeq" id="WP_267771696.1">
    <property type="nucleotide sequence ID" value="NZ_JAPNKE010000002.1"/>
</dbReference>
<evidence type="ECO:0000313" key="1">
    <source>
        <dbReference type="EMBL" id="MCY1009039.1"/>
    </source>
</evidence>
<dbReference type="Proteomes" id="UP001150924">
    <property type="component" value="Unassembled WGS sequence"/>
</dbReference>
<protein>
    <submittedName>
        <fullName evidence="1">Uncharacterized protein</fullName>
    </submittedName>
</protein>
<sequence>MAPEDAWVKQILSVVAYGPMHKESLLTAYAALDPAVKADTILVITVTDGDDAFIYN</sequence>
<reference evidence="1" key="1">
    <citation type="submission" date="2022-11" db="EMBL/GenBank/DDBJ databases">
        <title>Minimal conservation of predation-associated metabolite biosynthetic gene clusters underscores biosynthetic potential of Myxococcota including descriptions for ten novel species: Archangium lansinium sp. nov., Myxococcus landrumus sp. nov., Nannocystis bai.</title>
        <authorList>
            <person name="Ahearne A."/>
            <person name="Stevens C."/>
            <person name="Phillips K."/>
        </authorList>
    </citation>
    <scope>NUCLEOTIDE SEQUENCE</scope>
    <source>
        <strain evidence="1">Na p29</strain>
    </source>
</reference>
<evidence type="ECO:0000313" key="2">
    <source>
        <dbReference type="Proteomes" id="UP001150924"/>
    </source>
</evidence>
<keyword evidence="2" id="KW-1185">Reference proteome</keyword>
<comment type="caution">
    <text evidence="1">The sequence shown here is derived from an EMBL/GenBank/DDBJ whole genome shotgun (WGS) entry which is preliminary data.</text>
</comment>
<accession>A0A9X3ETA7</accession>
<proteinExistence type="predicted"/>
<organism evidence="1 2">
    <name type="scientific">Nannocystis pusilla</name>
    <dbReference type="NCBI Taxonomy" id="889268"/>
    <lineage>
        <taxon>Bacteria</taxon>
        <taxon>Pseudomonadati</taxon>
        <taxon>Myxococcota</taxon>
        <taxon>Polyangia</taxon>
        <taxon>Nannocystales</taxon>
        <taxon>Nannocystaceae</taxon>
        <taxon>Nannocystis</taxon>
    </lineage>
</organism>
<gene>
    <name evidence="1" type="ORF">OV079_26460</name>
</gene>
<dbReference type="EMBL" id="JAPNKE010000002">
    <property type="protein sequence ID" value="MCY1009039.1"/>
    <property type="molecule type" value="Genomic_DNA"/>
</dbReference>
<name>A0A9X3ETA7_9BACT</name>
<dbReference type="AlphaFoldDB" id="A0A9X3ETA7"/>